<dbReference type="AlphaFoldDB" id="X0RM98"/>
<dbReference type="EMBL" id="BARS01007834">
    <property type="protein sequence ID" value="GAF69913.1"/>
    <property type="molecule type" value="Genomic_DNA"/>
</dbReference>
<gene>
    <name evidence="1" type="ORF">S01H1_15014</name>
</gene>
<evidence type="ECO:0000313" key="1">
    <source>
        <dbReference type="EMBL" id="GAF69913.1"/>
    </source>
</evidence>
<protein>
    <submittedName>
        <fullName evidence="1">Uncharacterized protein</fullName>
    </submittedName>
</protein>
<reference evidence="1" key="1">
    <citation type="journal article" date="2014" name="Front. Microbiol.">
        <title>High frequency of phylogenetically diverse reductive dehalogenase-homologous genes in deep subseafloor sedimentary metagenomes.</title>
        <authorList>
            <person name="Kawai M."/>
            <person name="Futagami T."/>
            <person name="Toyoda A."/>
            <person name="Takaki Y."/>
            <person name="Nishi S."/>
            <person name="Hori S."/>
            <person name="Arai W."/>
            <person name="Tsubouchi T."/>
            <person name="Morono Y."/>
            <person name="Uchiyama I."/>
            <person name="Ito T."/>
            <person name="Fujiyama A."/>
            <person name="Inagaki F."/>
            <person name="Takami H."/>
        </authorList>
    </citation>
    <scope>NUCLEOTIDE SEQUENCE</scope>
    <source>
        <strain evidence="1">Expedition CK06-06</strain>
    </source>
</reference>
<accession>X0RM98</accession>
<proteinExistence type="predicted"/>
<organism evidence="1">
    <name type="scientific">marine sediment metagenome</name>
    <dbReference type="NCBI Taxonomy" id="412755"/>
    <lineage>
        <taxon>unclassified sequences</taxon>
        <taxon>metagenomes</taxon>
        <taxon>ecological metagenomes</taxon>
    </lineage>
</organism>
<name>X0RM98_9ZZZZ</name>
<comment type="caution">
    <text evidence="1">The sequence shown here is derived from an EMBL/GenBank/DDBJ whole genome shotgun (WGS) entry which is preliminary data.</text>
</comment>
<sequence length="94" mass="9970">MRAIVLVIVLITPLLALGDDLDMPSSIQEVKKQHASRFLDMPGVVSVGIGLDPNGNQAIIVGLDGPRPETAAKIPAMLEDYPVEVQIIGSIKAQ</sequence>